<feature type="transmembrane region" description="Helical" evidence="7">
    <location>
        <begin position="12"/>
        <end position="33"/>
    </location>
</feature>
<evidence type="ECO:0000256" key="1">
    <source>
        <dbReference type="ARBA" id="ARBA00004127"/>
    </source>
</evidence>
<protein>
    <submittedName>
        <fullName evidence="9">Type I deoxyribonuclease HsdR</fullName>
    </submittedName>
</protein>
<comment type="subcellular location">
    <subcellularLocation>
        <location evidence="1">Endomembrane system</location>
        <topology evidence="1">Multi-pass membrane protein</topology>
    </subcellularLocation>
</comment>
<feature type="transmembrane region" description="Helical" evidence="7">
    <location>
        <begin position="150"/>
        <end position="170"/>
    </location>
</feature>
<gene>
    <name evidence="9" type="ORF">GCM10007390_29460</name>
</gene>
<dbReference type="InterPro" id="IPR053934">
    <property type="entry name" value="HTTM_dom"/>
</dbReference>
<evidence type="ECO:0000256" key="2">
    <source>
        <dbReference type="ARBA" id="ARBA00022692"/>
    </source>
</evidence>
<keyword evidence="4 7" id="KW-0472">Membrane</keyword>
<feature type="transmembrane region" description="Helical" evidence="7">
    <location>
        <begin position="232"/>
        <end position="265"/>
    </location>
</feature>
<dbReference type="InterPro" id="IPR007782">
    <property type="entry name" value="VKG_COase"/>
</dbReference>
<reference evidence="9 10" key="1">
    <citation type="journal article" date="2014" name="Int. J. Syst. Evol. Microbiol.">
        <title>Complete genome sequence of Corynebacterium casei LMG S-19264T (=DSM 44701T), isolated from a smear-ripened cheese.</title>
        <authorList>
            <consortium name="US DOE Joint Genome Institute (JGI-PGF)"/>
            <person name="Walter F."/>
            <person name="Albersmeier A."/>
            <person name="Kalinowski J."/>
            <person name="Ruckert C."/>
        </authorList>
    </citation>
    <scope>NUCLEOTIDE SEQUENCE [LARGE SCALE GENOMIC DNA]</scope>
    <source>
        <strain evidence="9 10">KCTC 12866</strain>
    </source>
</reference>
<feature type="transmembrane region" description="Helical" evidence="7">
    <location>
        <begin position="70"/>
        <end position="99"/>
    </location>
</feature>
<dbReference type="GO" id="GO:0008488">
    <property type="term" value="F:gamma-glutamyl carboxylase activity"/>
    <property type="evidence" value="ECO:0007669"/>
    <property type="project" value="InterPro"/>
</dbReference>
<dbReference type="SMART" id="SM00752">
    <property type="entry name" value="HTTM"/>
    <property type="match status" value="1"/>
</dbReference>
<proteinExistence type="predicted"/>
<evidence type="ECO:0000256" key="5">
    <source>
        <dbReference type="ARBA" id="ARBA00023157"/>
    </source>
</evidence>
<dbReference type="PANTHER" id="PTHR12639:SF7">
    <property type="entry name" value="HTTM DOMAIN-CONTAINING PROTEIN"/>
    <property type="match status" value="1"/>
</dbReference>
<evidence type="ECO:0000256" key="6">
    <source>
        <dbReference type="ARBA" id="ARBA00023239"/>
    </source>
</evidence>
<dbReference type="GO" id="GO:0019842">
    <property type="term" value="F:vitamin binding"/>
    <property type="evidence" value="ECO:0007669"/>
    <property type="project" value="TreeGrafter"/>
</dbReference>
<keyword evidence="2 7" id="KW-0812">Transmembrane</keyword>
<dbReference type="GO" id="GO:0012505">
    <property type="term" value="C:endomembrane system"/>
    <property type="evidence" value="ECO:0007669"/>
    <property type="project" value="UniProtKB-SubCell"/>
</dbReference>
<accession>A0A8J3D4U1</accession>
<evidence type="ECO:0000256" key="3">
    <source>
        <dbReference type="ARBA" id="ARBA00022989"/>
    </source>
</evidence>
<name>A0A8J3D4U1_9BACT</name>
<dbReference type="InterPro" id="IPR053935">
    <property type="entry name" value="VKGC_lumenal_dom"/>
</dbReference>
<dbReference type="EMBL" id="BMXF01000002">
    <property type="protein sequence ID" value="GHB73432.1"/>
    <property type="molecule type" value="Genomic_DNA"/>
</dbReference>
<evidence type="ECO:0000256" key="7">
    <source>
        <dbReference type="SAM" id="Phobius"/>
    </source>
</evidence>
<dbReference type="Proteomes" id="UP000598271">
    <property type="component" value="Unassembled WGS sequence"/>
</dbReference>
<keyword evidence="3 7" id="KW-1133">Transmembrane helix</keyword>
<evidence type="ECO:0000313" key="9">
    <source>
        <dbReference type="EMBL" id="GHB73432.1"/>
    </source>
</evidence>
<keyword evidence="5" id="KW-1015">Disulfide bond</keyword>
<feature type="transmembrane region" description="Helical" evidence="7">
    <location>
        <begin position="111"/>
        <end position="129"/>
    </location>
</feature>
<evidence type="ECO:0000259" key="8">
    <source>
        <dbReference type="SMART" id="SM00752"/>
    </source>
</evidence>
<feature type="transmembrane region" description="Helical" evidence="7">
    <location>
        <begin position="204"/>
        <end position="225"/>
    </location>
</feature>
<evidence type="ECO:0000313" key="10">
    <source>
        <dbReference type="Proteomes" id="UP000598271"/>
    </source>
</evidence>
<sequence>MAIDWTARDRPVAIAPLVTFRITFGLLMFLSLLRFWARGWITDLYVNPSFHFTYWGFEWVQPLGDTGMHLLFFALMAASLLIALGLFYRVAIVFFFLGFTYVELIDVTTYLNHYYFISLVAFLLIWLPANRHFALDARLGLVQRRLETPAWTIGILRLQLGLVYVFAGLAKLNADWLLRAEPMKTWLPAKSHLPLVGQFMYDDWVAYLFSWFGAGYDLFIVFFLLNRRTRSIAYGFVLVFHLATALFFPAIGVFPYVMIVSSLIFFSGEFHDRLLSFLPAKKEPTIGTEPYRFAHRKLTAVLTVAYFALQLLIPLRYSLYPGNLFWTEEGYRFSWRVMLMEKAGAAYFTVKDQAGQKSYAVNNTEYLTLLQEKMMSTQPDLILKYAHYLAEVFKNKGIAEPKVFAEVYVTLNGEPSRLYLDSTVDLAAEKLRWNHYDWILPYEQSTP</sequence>
<dbReference type="RefSeq" id="WP_189565224.1">
    <property type="nucleotide sequence ID" value="NZ_BMXF01000002.1"/>
</dbReference>
<organism evidence="9 10">
    <name type="scientific">Persicitalea jodogahamensis</name>
    <dbReference type="NCBI Taxonomy" id="402147"/>
    <lineage>
        <taxon>Bacteria</taxon>
        <taxon>Pseudomonadati</taxon>
        <taxon>Bacteroidota</taxon>
        <taxon>Cytophagia</taxon>
        <taxon>Cytophagales</taxon>
        <taxon>Spirosomataceae</taxon>
        <taxon>Persicitalea</taxon>
    </lineage>
</organism>
<evidence type="ECO:0000256" key="4">
    <source>
        <dbReference type="ARBA" id="ARBA00023136"/>
    </source>
</evidence>
<keyword evidence="10" id="KW-1185">Reference proteome</keyword>
<dbReference type="InterPro" id="IPR011020">
    <property type="entry name" value="HTTM-like"/>
</dbReference>
<feature type="domain" description="HTTM-like" evidence="8">
    <location>
        <begin position="9"/>
        <end position="270"/>
    </location>
</feature>
<dbReference type="Pfam" id="PF05090">
    <property type="entry name" value="HTTM"/>
    <property type="match status" value="1"/>
</dbReference>
<dbReference type="PANTHER" id="PTHR12639">
    <property type="entry name" value="VITAMIN K-DEPENDENT GAMMA-CARBOXYLASE"/>
    <property type="match status" value="1"/>
</dbReference>
<comment type="caution">
    <text evidence="9">The sequence shown here is derived from an EMBL/GenBank/DDBJ whole genome shotgun (WGS) entry which is preliminary data.</text>
</comment>
<dbReference type="AlphaFoldDB" id="A0A8J3D4U1"/>
<keyword evidence="6" id="KW-0456">Lyase</keyword>
<dbReference type="Pfam" id="PF22777">
    <property type="entry name" value="VKGC_lumenal_dom"/>
    <property type="match status" value="1"/>
</dbReference>